<accession>A0AAD4ZN44</accession>
<evidence type="ECO:0000313" key="4">
    <source>
        <dbReference type="Proteomes" id="UP001054821"/>
    </source>
</evidence>
<dbReference type="PANTHER" id="PTHR46033:SF8">
    <property type="entry name" value="PROTEIN MAINTENANCE OF MERISTEMS-LIKE"/>
    <property type="match status" value="1"/>
</dbReference>
<sequence>MRRVQEDDTTVGNKTFYSSSSAVHGTKTLSSSYTTPNSGFSCGEVSSGSTHYTSDGFTFETPEYSVLESQFDTQASPPRDPPHLQTSITTDADHPNPRDRTQNVRPDLAVTPRAFAAPSGLPGAGISRKQAGFPSNFTAVVLRRPATTFGNQGFSIVNMGKKPSTNKTTYQKRCKGKDVTTPVARNKAAKGNNNRSVVTSEQGSSSTTYHSNPADHPLFGVRRYTRKNQNSSDPVLHVNVTDHLSYKNTLTHIKGCGNNTLCGLWYRHELPPRVQENVDSVGFSNFAILLGTKGRREKHLLMALAERWWDTTHTFHLDEVGELTMTPKDFSAITGLPVCGKSLEYDMEAHTKIEEVVRLFRDPIRSILNAKMKYRDIVNKYKRWKPQTPEQEDQFTRVFILAVLGSSLCNDKSDSITYQAWLKLRKLKTIIGEGLGWHACICQWMLFLEG</sequence>
<feature type="region of interest" description="Disordered" evidence="1">
    <location>
        <begin position="187"/>
        <end position="218"/>
    </location>
</feature>
<dbReference type="Pfam" id="PF10536">
    <property type="entry name" value="PMD"/>
    <property type="match status" value="1"/>
</dbReference>
<reference evidence="3 4" key="1">
    <citation type="journal article" date="2022" name="G3 (Bethesda)">
        <title>Whole-genome sequence and methylome profiling of the almond [Prunus dulcis (Mill.) D.A. Webb] cultivar 'Nonpareil'.</title>
        <authorList>
            <person name="D'Amico-Willman K.M."/>
            <person name="Ouma W.Z."/>
            <person name="Meulia T."/>
            <person name="Sideli G.M."/>
            <person name="Gradziel T.M."/>
            <person name="Fresnedo-Ramirez J."/>
        </authorList>
    </citation>
    <scope>NUCLEOTIDE SEQUENCE [LARGE SCALE GENOMIC DNA]</scope>
    <source>
        <strain evidence="3">Clone GOH B32 T37-40</strain>
    </source>
</reference>
<feature type="domain" description="Aminotransferase-like plant mobile" evidence="2">
    <location>
        <begin position="293"/>
        <end position="428"/>
    </location>
</feature>
<evidence type="ECO:0000256" key="1">
    <source>
        <dbReference type="SAM" id="MobiDB-lite"/>
    </source>
</evidence>
<feature type="compositionally biased region" description="Polar residues" evidence="1">
    <location>
        <begin position="10"/>
        <end position="54"/>
    </location>
</feature>
<dbReference type="Proteomes" id="UP001054821">
    <property type="component" value="Chromosome 1"/>
</dbReference>
<comment type="caution">
    <text evidence="3">The sequence shown here is derived from an EMBL/GenBank/DDBJ whole genome shotgun (WGS) entry which is preliminary data.</text>
</comment>
<feature type="region of interest" description="Disordered" evidence="1">
    <location>
        <begin position="1"/>
        <end position="54"/>
    </location>
</feature>
<gene>
    <name evidence="3" type="ORF">L3X38_004034</name>
</gene>
<feature type="compositionally biased region" description="Basic and acidic residues" evidence="1">
    <location>
        <begin position="91"/>
        <end position="102"/>
    </location>
</feature>
<name>A0AAD4ZN44_PRUDU</name>
<organism evidence="3 4">
    <name type="scientific">Prunus dulcis</name>
    <name type="common">Almond</name>
    <name type="synonym">Amygdalus dulcis</name>
    <dbReference type="NCBI Taxonomy" id="3755"/>
    <lineage>
        <taxon>Eukaryota</taxon>
        <taxon>Viridiplantae</taxon>
        <taxon>Streptophyta</taxon>
        <taxon>Embryophyta</taxon>
        <taxon>Tracheophyta</taxon>
        <taxon>Spermatophyta</taxon>
        <taxon>Magnoliopsida</taxon>
        <taxon>eudicotyledons</taxon>
        <taxon>Gunneridae</taxon>
        <taxon>Pentapetalae</taxon>
        <taxon>rosids</taxon>
        <taxon>fabids</taxon>
        <taxon>Rosales</taxon>
        <taxon>Rosaceae</taxon>
        <taxon>Amygdaloideae</taxon>
        <taxon>Amygdaleae</taxon>
        <taxon>Prunus</taxon>
    </lineage>
</organism>
<protein>
    <recommendedName>
        <fullName evidence="2">Aminotransferase-like plant mobile domain-containing protein</fullName>
    </recommendedName>
</protein>
<dbReference type="InterPro" id="IPR019557">
    <property type="entry name" value="AminoTfrase-like_pln_mobile"/>
</dbReference>
<keyword evidence="4" id="KW-1185">Reference proteome</keyword>
<proteinExistence type="predicted"/>
<dbReference type="EMBL" id="JAJFAZ020000001">
    <property type="protein sequence ID" value="KAI5351143.1"/>
    <property type="molecule type" value="Genomic_DNA"/>
</dbReference>
<feature type="compositionally biased region" description="Polar residues" evidence="1">
    <location>
        <begin position="196"/>
        <end position="211"/>
    </location>
</feature>
<dbReference type="AlphaFoldDB" id="A0AAD4ZN44"/>
<dbReference type="InterPro" id="IPR044824">
    <property type="entry name" value="MAIN-like"/>
</dbReference>
<feature type="region of interest" description="Disordered" evidence="1">
    <location>
        <begin position="70"/>
        <end position="103"/>
    </location>
</feature>
<evidence type="ECO:0000259" key="2">
    <source>
        <dbReference type="Pfam" id="PF10536"/>
    </source>
</evidence>
<dbReference type="PANTHER" id="PTHR46033">
    <property type="entry name" value="PROTEIN MAIN-LIKE 2"/>
    <property type="match status" value="1"/>
</dbReference>
<dbReference type="GO" id="GO:0010073">
    <property type="term" value="P:meristem maintenance"/>
    <property type="evidence" value="ECO:0007669"/>
    <property type="project" value="InterPro"/>
</dbReference>
<evidence type="ECO:0000313" key="3">
    <source>
        <dbReference type="EMBL" id="KAI5351143.1"/>
    </source>
</evidence>